<dbReference type="EMBL" id="VTWT01000004">
    <property type="protein sequence ID" value="KAA9338872.1"/>
    <property type="molecule type" value="Genomic_DNA"/>
</dbReference>
<dbReference type="Proteomes" id="UP000326570">
    <property type="component" value="Unassembled WGS sequence"/>
</dbReference>
<evidence type="ECO:0000313" key="3">
    <source>
        <dbReference type="EMBL" id="KAA9338872.1"/>
    </source>
</evidence>
<dbReference type="Gene3D" id="2.60.40.10">
    <property type="entry name" value="Immunoglobulins"/>
    <property type="match status" value="1"/>
</dbReference>
<dbReference type="NCBIfam" id="TIGR04183">
    <property type="entry name" value="Por_Secre_tail"/>
    <property type="match status" value="1"/>
</dbReference>
<gene>
    <name evidence="3" type="ORF">F0P94_08745</name>
</gene>
<dbReference type="InterPro" id="IPR026444">
    <property type="entry name" value="Secre_tail"/>
</dbReference>
<name>A0A5N1J2L5_9BACT</name>
<protein>
    <submittedName>
        <fullName evidence="3">T9SS type A sorting domain-containing protein</fullName>
    </submittedName>
</protein>
<evidence type="ECO:0000313" key="4">
    <source>
        <dbReference type="Proteomes" id="UP000326570"/>
    </source>
</evidence>
<reference evidence="3 4" key="1">
    <citation type="submission" date="2019-09" db="EMBL/GenBank/DDBJ databases">
        <title>Genome sequence of Adhaeribacter sp. M2.</title>
        <authorList>
            <person name="Srinivasan S."/>
        </authorList>
    </citation>
    <scope>NUCLEOTIDE SEQUENCE [LARGE SCALE GENOMIC DNA]</scope>
    <source>
        <strain evidence="3 4">M2</strain>
    </source>
</reference>
<keyword evidence="4" id="KW-1185">Reference proteome</keyword>
<sequence>MKKYTALKWLRPAFLRAFLSICFLLALHAANAQNNARIKGRIVLVDNTNNTLIIKLQVQAVHDTDPGKILKLGTGSLWVRYNDSLVSMAEQPLQATNINLTDGDYFYPMLASANYTQKKVIRQSKPDDIKMTSLFSISHFVYEPPASSPPIAEPINSWTDIAVFKYKIIKSGNVQLKWNVLAMENEIKDEAEASFAVNKVDFEDWSGYVTFHQPTLILNAVGAGSSTDPYFATITSFDATLRQAGTAGIRLYYSSDEINAVTFSDQLSKSPFHWNNADIRDESIPEIWKNGELYDRQITYTSNDNNQGNDYWPAANTATPVKLLELTFTPNDGNLTDFTTYLEVIGQESFKTWDRTINHIVLEGNANNPGGGPNSPLPVSLVNFTATLQNPASVLLNWSTASEKDNDRFVVERSANGKNFEAVATVKGNGTSSNYISYETTDNNALAGISYYRLKQVDFNGKSEYSKIVTVNNTLKTEVLRLKALYPNPAHKTATLEFLSTADEKISLTITDMLGKVVGKQALEGHSGQNKIELENLASLPNGIYIISLSNGSQLVYHKLVKE</sequence>
<dbReference type="RefSeq" id="WP_150903506.1">
    <property type="nucleotide sequence ID" value="NZ_VTWT01000004.1"/>
</dbReference>
<proteinExistence type="predicted"/>
<dbReference type="AlphaFoldDB" id="A0A5N1J2L5"/>
<evidence type="ECO:0000256" key="1">
    <source>
        <dbReference type="SAM" id="SignalP"/>
    </source>
</evidence>
<organism evidence="3 4">
    <name type="scientific">Adhaeribacter soli</name>
    <dbReference type="NCBI Taxonomy" id="2607655"/>
    <lineage>
        <taxon>Bacteria</taxon>
        <taxon>Pseudomonadati</taxon>
        <taxon>Bacteroidota</taxon>
        <taxon>Cytophagia</taxon>
        <taxon>Cytophagales</taxon>
        <taxon>Hymenobacteraceae</taxon>
        <taxon>Adhaeribacter</taxon>
    </lineage>
</organism>
<feature type="chain" id="PRO_5024989602" evidence="1">
    <location>
        <begin position="33"/>
        <end position="563"/>
    </location>
</feature>
<comment type="caution">
    <text evidence="3">The sequence shown here is derived from an EMBL/GenBank/DDBJ whole genome shotgun (WGS) entry which is preliminary data.</text>
</comment>
<feature type="domain" description="Secretion system C-terminal sorting" evidence="2">
    <location>
        <begin position="485"/>
        <end position="561"/>
    </location>
</feature>
<accession>A0A5N1J2L5</accession>
<dbReference type="Pfam" id="PF18962">
    <property type="entry name" value="Por_Secre_tail"/>
    <property type="match status" value="1"/>
</dbReference>
<keyword evidence="1" id="KW-0732">Signal</keyword>
<feature type="signal peptide" evidence="1">
    <location>
        <begin position="1"/>
        <end position="32"/>
    </location>
</feature>
<evidence type="ECO:0000259" key="2">
    <source>
        <dbReference type="Pfam" id="PF18962"/>
    </source>
</evidence>
<dbReference type="InterPro" id="IPR013783">
    <property type="entry name" value="Ig-like_fold"/>
</dbReference>